<dbReference type="InterPro" id="IPR032675">
    <property type="entry name" value="LRR_dom_sf"/>
</dbReference>
<dbReference type="PROSITE" id="PS51450">
    <property type="entry name" value="LRR"/>
    <property type="match status" value="2"/>
</dbReference>
<organism evidence="6 7">
    <name type="scientific">Pleurodeles waltl</name>
    <name type="common">Iberian ribbed newt</name>
    <dbReference type="NCBI Taxonomy" id="8319"/>
    <lineage>
        <taxon>Eukaryota</taxon>
        <taxon>Metazoa</taxon>
        <taxon>Chordata</taxon>
        <taxon>Craniata</taxon>
        <taxon>Vertebrata</taxon>
        <taxon>Euteleostomi</taxon>
        <taxon>Amphibia</taxon>
        <taxon>Batrachia</taxon>
        <taxon>Caudata</taxon>
        <taxon>Salamandroidea</taxon>
        <taxon>Salamandridae</taxon>
        <taxon>Pleurodelinae</taxon>
        <taxon>Pleurodeles</taxon>
    </lineage>
</organism>
<dbReference type="InterPro" id="IPR001611">
    <property type="entry name" value="Leu-rich_rpt"/>
</dbReference>
<reference evidence="6" key="1">
    <citation type="journal article" date="2022" name="bioRxiv">
        <title>Sequencing and chromosome-scale assembly of the giantPleurodeles waltlgenome.</title>
        <authorList>
            <person name="Brown T."/>
            <person name="Elewa A."/>
            <person name="Iarovenko S."/>
            <person name="Subramanian E."/>
            <person name="Araus A.J."/>
            <person name="Petzold A."/>
            <person name="Susuki M."/>
            <person name="Suzuki K.-i.T."/>
            <person name="Hayashi T."/>
            <person name="Toyoda A."/>
            <person name="Oliveira C."/>
            <person name="Osipova E."/>
            <person name="Leigh N.D."/>
            <person name="Simon A."/>
            <person name="Yun M.H."/>
        </authorList>
    </citation>
    <scope>NUCLEOTIDE SEQUENCE</scope>
    <source>
        <strain evidence="6">20211129_DDA</strain>
        <tissue evidence="6">Liver</tissue>
    </source>
</reference>
<gene>
    <name evidence="6" type="ORF">NDU88_005568</name>
</gene>
<evidence type="ECO:0000313" key="7">
    <source>
        <dbReference type="Proteomes" id="UP001066276"/>
    </source>
</evidence>
<proteinExistence type="predicted"/>
<feature type="signal peptide" evidence="5">
    <location>
        <begin position="1"/>
        <end position="19"/>
    </location>
</feature>
<dbReference type="AlphaFoldDB" id="A0AAV7MAD0"/>
<dbReference type="EMBL" id="JANPWB010000014">
    <property type="protein sequence ID" value="KAJ1100482.1"/>
    <property type="molecule type" value="Genomic_DNA"/>
</dbReference>
<dbReference type="FunFam" id="3.80.10.10:FF:001164">
    <property type="entry name" value="GH01279p"/>
    <property type="match status" value="1"/>
</dbReference>
<evidence type="ECO:0000256" key="4">
    <source>
        <dbReference type="SAM" id="Phobius"/>
    </source>
</evidence>
<evidence type="ECO:0000313" key="6">
    <source>
        <dbReference type="EMBL" id="KAJ1100482.1"/>
    </source>
</evidence>
<sequence length="775" mass="85012">MVVLCGLVLLLDPADLICPEPCDCQQHQHILCTNRGLRTVPKASSLPSPEDTLTYSLGGNFITNISAFDLPRFSRLQRLDLQYNQIRHIHPKAFQKLGRLEELYLGNNLLSGLVPGALAPLHKLRVLNLNGNELSALGKGSFSSLGSLVKLRLDGNALQGLQEALFSPLGNLLYLHLENNRLRSLGRDAFSGLGRLRLLNLSGNLQGALRHPATFRPLSALDTLVLSANQLQQLGSRVFAALGRLTRLVLSDNRLAALLDDAFEGLGTLRELKLDGNLLTYLPRELLEPLPSLEVLDLSRNLLSSIHPAAFGGLSALRELRLQGNLLTALPGQAFAFNSALHRLDLDDNRWTCDCRLSDLKQWMSATHSQGRLLTVFVQCRHPALLQGKYLDYLEDAQLSEEACLLGGSTDAPQVPADRSGRELAGTRSGVLWVSLPPKRASRKRGGRRKLPPQASTKTSATVSTEHSRQVEPAPTEEVRGSVSEARLPALRHAWRRRQGVHPTAPSILNLLTDVVPSSPNPASALPGPRSLPHAAPGHFSPVVSDPCEFNKHFMFNLTVAAVTSSTASVRWSVREHQSPQTAGPVRFRLLYDRFGQQPPPQNRFPRFFYLPEGAQAVATLRELRGDTPYMVCVESLLGGRACPVAPRDHCAGLVTAPEGARPLDYQLLTLGLLAANALLVLLVLAAWGSRALRRSWARRKGPVPPAVRHMYSTRRPYRSVGTGVSGDFSGFQAHRPRAAMCAINEADLIEFPGPCERFMEGNLRREEAMPRFTD</sequence>
<comment type="caution">
    <text evidence="6">The sequence shown here is derived from an EMBL/GenBank/DDBJ whole genome shotgun (WGS) entry which is preliminary data.</text>
</comment>
<dbReference type="PANTHER" id="PTHR24366">
    <property type="entry name" value="IG(IMMUNOGLOBULIN) AND LRR(LEUCINE RICH REPEAT) DOMAINS"/>
    <property type="match status" value="1"/>
</dbReference>
<evidence type="ECO:0000256" key="5">
    <source>
        <dbReference type="SAM" id="SignalP"/>
    </source>
</evidence>
<feature type="compositionally biased region" description="Polar residues" evidence="3">
    <location>
        <begin position="454"/>
        <end position="465"/>
    </location>
</feature>
<protein>
    <recommendedName>
        <fullName evidence="8">TLR4 interactor with leucine rich repeats</fullName>
    </recommendedName>
</protein>
<accession>A0AAV7MAD0</accession>
<evidence type="ECO:0000256" key="3">
    <source>
        <dbReference type="SAM" id="MobiDB-lite"/>
    </source>
</evidence>
<keyword evidence="4" id="KW-1133">Transmembrane helix</keyword>
<dbReference type="SUPFAM" id="SSF52058">
    <property type="entry name" value="L domain-like"/>
    <property type="match status" value="1"/>
</dbReference>
<keyword evidence="4" id="KW-0472">Membrane</keyword>
<keyword evidence="1" id="KW-0433">Leucine-rich repeat</keyword>
<name>A0AAV7MAD0_PLEWA</name>
<feature type="region of interest" description="Disordered" evidence="3">
    <location>
        <begin position="436"/>
        <end position="484"/>
    </location>
</feature>
<dbReference type="SMART" id="SM00369">
    <property type="entry name" value="LRR_TYP"/>
    <property type="match status" value="11"/>
</dbReference>
<keyword evidence="5" id="KW-0732">Signal</keyword>
<feature type="chain" id="PRO_5043597003" description="TLR4 interactor with leucine rich repeats" evidence="5">
    <location>
        <begin position="20"/>
        <end position="775"/>
    </location>
</feature>
<dbReference type="InterPro" id="IPR003591">
    <property type="entry name" value="Leu-rich_rpt_typical-subtyp"/>
</dbReference>
<evidence type="ECO:0008006" key="8">
    <source>
        <dbReference type="Google" id="ProtNLM"/>
    </source>
</evidence>
<feature type="transmembrane region" description="Helical" evidence="4">
    <location>
        <begin position="668"/>
        <end position="690"/>
    </location>
</feature>
<feature type="compositionally biased region" description="Basic residues" evidence="3">
    <location>
        <begin position="440"/>
        <end position="451"/>
    </location>
</feature>
<dbReference type="Pfam" id="PF13855">
    <property type="entry name" value="LRR_8"/>
    <property type="match status" value="4"/>
</dbReference>
<keyword evidence="4" id="KW-0812">Transmembrane</keyword>
<dbReference type="FunFam" id="3.80.10.10:FF:000169">
    <property type="entry name" value="TLR4 interactor with leucine rich repeats"/>
    <property type="match status" value="1"/>
</dbReference>
<keyword evidence="2" id="KW-0677">Repeat</keyword>
<dbReference type="PANTHER" id="PTHR24366:SF96">
    <property type="entry name" value="LEUCINE RICH REPEAT CONTAINING 53"/>
    <property type="match status" value="1"/>
</dbReference>
<keyword evidence="7" id="KW-1185">Reference proteome</keyword>
<evidence type="ECO:0000256" key="1">
    <source>
        <dbReference type="ARBA" id="ARBA00022614"/>
    </source>
</evidence>
<dbReference type="Proteomes" id="UP001066276">
    <property type="component" value="Chromosome 10"/>
</dbReference>
<dbReference type="Gene3D" id="3.80.10.10">
    <property type="entry name" value="Ribonuclease Inhibitor"/>
    <property type="match status" value="2"/>
</dbReference>
<evidence type="ECO:0000256" key="2">
    <source>
        <dbReference type="ARBA" id="ARBA00022737"/>
    </source>
</evidence>